<evidence type="ECO:0000313" key="3">
    <source>
        <dbReference type="EMBL" id="ETN40796.1"/>
    </source>
</evidence>
<proteinExistence type="predicted"/>
<dbReference type="Pfam" id="PF13424">
    <property type="entry name" value="TPR_12"/>
    <property type="match status" value="2"/>
</dbReference>
<reference evidence="3 4" key="1">
    <citation type="submission" date="2013-03" db="EMBL/GenBank/DDBJ databases">
        <title>The Genome Sequence of Phialophora europaea CBS 101466.</title>
        <authorList>
            <consortium name="The Broad Institute Genomics Platform"/>
            <person name="Cuomo C."/>
            <person name="de Hoog S."/>
            <person name="Gorbushina A."/>
            <person name="Walker B."/>
            <person name="Young S.K."/>
            <person name="Zeng Q."/>
            <person name="Gargeya S."/>
            <person name="Fitzgerald M."/>
            <person name="Haas B."/>
            <person name="Abouelleil A."/>
            <person name="Allen A.W."/>
            <person name="Alvarado L."/>
            <person name="Arachchi H.M."/>
            <person name="Berlin A.M."/>
            <person name="Chapman S.B."/>
            <person name="Gainer-Dewar J."/>
            <person name="Goldberg J."/>
            <person name="Griggs A."/>
            <person name="Gujja S."/>
            <person name="Hansen M."/>
            <person name="Howarth C."/>
            <person name="Imamovic A."/>
            <person name="Ireland A."/>
            <person name="Larimer J."/>
            <person name="McCowan C."/>
            <person name="Murphy C."/>
            <person name="Pearson M."/>
            <person name="Poon T.W."/>
            <person name="Priest M."/>
            <person name="Roberts A."/>
            <person name="Saif S."/>
            <person name="Shea T."/>
            <person name="Sisk P."/>
            <person name="Sykes S."/>
            <person name="Wortman J."/>
            <person name="Nusbaum C."/>
            <person name="Birren B."/>
        </authorList>
    </citation>
    <scope>NUCLEOTIDE SEQUENCE [LARGE SCALE GENOMIC DNA]</scope>
    <source>
        <strain evidence="3 4">CBS 101466</strain>
    </source>
</reference>
<evidence type="ECO:0000256" key="2">
    <source>
        <dbReference type="ARBA" id="ARBA00022803"/>
    </source>
</evidence>
<dbReference type="InParanoid" id="W2RWA2"/>
<name>W2RWA2_CYPE1</name>
<evidence type="ECO:0000256" key="1">
    <source>
        <dbReference type="ARBA" id="ARBA00022737"/>
    </source>
</evidence>
<dbReference type="PANTHER" id="PTHR45641">
    <property type="entry name" value="TETRATRICOPEPTIDE REPEAT PROTEIN (AFU_ORTHOLOGUE AFUA_6G03870)"/>
    <property type="match status" value="1"/>
</dbReference>
<dbReference type="AlphaFoldDB" id="W2RWA2"/>
<sequence length="266" mass="30203">MCNSKEGLIAAINAEKHVMIAAQDRPDLLKTGQYLRILTNLGILHTDAGNWDEALKWHHLAIETCINCGMQKESSLGNLTQNLAGTYLWKGELEKAEEVVRRALTEPNSTPMAANFTLGTILWKQGRIRESLDLHKRVLTDYINLLGPTHPVTANSWRRVGCLFATSDYSGRDLSEAEQCYRQACSIWKNLAARGDQDATIYHGNHARTIWSLAAVLEEQGPQHQEEVQKLRDQTKDYVRAQFNGSLPEHQEVPELLYGMIFYWDR</sequence>
<dbReference type="HOGENOM" id="CLU_1045920_0_0_1"/>
<dbReference type="RefSeq" id="XP_008717639.1">
    <property type="nucleotide sequence ID" value="XM_008719417.1"/>
</dbReference>
<dbReference type="SUPFAM" id="SSF48452">
    <property type="entry name" value="TPR-like"/>
    <property type="match status" value="1"/>
</dbReference>
<gene>
    <name evidence="3" type="ORF">HMPREF1541_05076</name>
</gene>
<keyword evidence="1" id="KW-0677">Repeat</keyword>
<protein>
    <submittedName>
        <fullName evidence="3">Uncharacterized protein</fullName>
    </submittedName>
</protein>
<dbReference type="InterPro" id="IPR011990">
    <property type="entry name" value="TPR-like_helical_dom_sf"/>
</dbReference>
<accession>W2RWA2</accession>
<dbReference type="OrthoDB" id="5421607at2759"/>
<keyword evidence="2" id="KW-0802">TPR repeat</keyword>
<dbReference type="GeneID" id="19972415"/>
<dbReference type="EMBL" id="KB822720">
    <property type="protein sequence ID" value="ETN40796.1"/>
    <property type="molecule type" value="Genomic_DNA"/>
</dbReference>
<dbReference type="STRING" id="1220924.W2RWA2"/>
<dbReference type="VEuPathDB" id="FungiDB:HMPREF1541_05076"/>
<dbReference type="PANTHER" id="PTHR45641:SF19">
    <property type="entry name" value="NEPHROCYSTIN-3"/>
    <property type="match status" value="1"/>
</dbReference>
<evidence type="ECO:0000313" key="4">
    <source>
        <dbReference type="Proteomes" id="UP000030752"/>
    </source>
</evidence>
<keyword evidence="4" id="KW-1185">Reference proteome</keyword>
<dbReference type="Gene3D" id="1.25.40.10">
    <property type="entry name" value="Tetratricopeptide repeat domain"/>
    <property type="match status" value="2"/>
</dbReference>
<organism evidence="3 4">
    <name type="scientific">Cyphellophora europaea (strain CBS 101466)</name>
    <name type="common">Phialophora europaea</name>
    <dbReference type="NCBI Taxonomy" id="1220924"/>
    <lineage>
        <taxon>Eukaryota</taxon>
        <taxon>Fungi</taxon>
        <taxon>Dikarya</taxon>
        <taxon>Ascomycota</taxon>
        <taxon>Pezizomycotina</taxon>
        <taxon>Eurotiomycetes</taxon>
        <taxon>Chaetothyriomycetidae</taxon>
        <taxon>Chaetothyriales</taxon>
        <taxon>Cyphellophoraceae</taxon>
        <taxon>Cyphellophora</taxon>
    </lineage>
</organism>
<dbReference type="Proteomes" id="UP000030752">
    <property type="component" value="Unassembled WGS sequence"/>
</dbReference>